<comment type="caution">
    <text evidence="2">The sequence shown here is derived from an EMBL/GenBank/DDBJ whole genome shotgun (WGS) entry which is preliminary data.</text>
</comment>
<dbReference type="RefSeq" id="WP_164656182.1">
    <property type="nucleotide sequence ID" value="NZ_JAAIJR010000145.1"/>
</dbReference>
<feature type="region of interest" description="Disordered" evidence="1">
    <location>
        <begin position="42"/>
        <end position="66"/>
    </location>
</feature>
<gene>
    <name evidence="2" type="ORF">G3480_22205</name>
</gene>
<reference evidence="2 3" key="2">
    <citation type="submission" date="2020-02" db="EMBL/GenBank/DDBJ databases">
        <title>Genome sequences of Thiorhodococcus mannitoliphagus and Thiorhodococcus minor, purple sulfur photosynthetic bacteria in the gammaproteobacterial family, Chromatiaceae.</title>
        <authorList>
            <person name="Aviles F.A."/>
            <person name="Meyer T.E."/>
            <person name="Kyndt J.A."/>
        </authorList>
    </citation>
    <scope>NUCLEOTIDE SEQUENCE [LARGE SCALE GENOMIC DNA]</scope>
    <source>
        <strain evidence="2 3">DSM 18266</strain>
    </source>
</reference>
<evidence type="ECO:0000313" key="3">
    <source>
        <dbReference type="Proteomes" id="UP000471640"/>
    </source>
</evidence>
<reference evidence="3" key="1">
    <citation type="journal article" date="2020" name="Microbiol. Resour. Announc.">
        <title>Draft Genome Sequences of Thiorhodococcus mannitoliphagus and Thiorhodococcus minor, Purple Sulfur Photosynthetic Bacteria in the Gammaproteobacterial Family Chromatiaceae.</title>
        <authorList>
            <person name="Aviles F.A."/>
            <person name="Meyer T.E."/>
            <person name="Kyndt J.A."/>
        </authorList>
    </citation>
    <scope>NUCLEOTIDE SEQUENCE [LARGE SCALE GENOMIC DNA]</scope>
    <source>
        <strain evidence="3">DSM 18266</strain>
    </source>
</reference>
<accession>A0A6P1DZ68</accession>
<proteinExistence type="predicted"/>
<keyword evidence="3" id="KW-1185">Reference proteome</keyword>
<organism evidence="2 3">
    <name type="scientific">Thiorhodococcus mannitoliphagus</name>
    <dbReference type="NCBI Taxonomy" id="329406"/>
    <lineage>
        <taxon>Bacteria</taxon>
        <taxon>Pseudomonadati</taxon>
        <taxon>Pseudomonadota</taxon>
        <taxon>Gammaproteobacteria</taxon>
        <taxon>Chromatiales</taxon>
        <taxon>Chromatiaceae</taxon>
        <taxon>Thiorhodococcus</taxon>
    </lineage>
</organism>
<name>A0A6P1DZ68_9GAMM</name>
<evidence type="ECO:0000256" key="1">
    <source>
        <dbReference type="SAM" id="MobiDB-lite"/>
    </source>
</evidence>
<dbReference type="EMBL" id="JAAIJR010000145">
    <property type="protein sequence ID" value="NEX22979.1"/>
    <property type="molecule type" value="Genomic_DNA"/>
</dbReference>
<sequence length="66" mass="7282">MAAVATALRAGRFDARVIAEAQKTLFDPLARSVAEFEYSLDACGRSPSRPPEPITDSDMPRLERLF</sequence>
<evidence type="ECO:0000313" key="2">
    <source>
        <dbReference type="EMBL" id="NEX22979.1"/>
    </source>
</evidence>
<dbReference type="AlphaFoldDB" id="A0A6P1DZ68"/>
<protein>
    <submittedName>
        <fullName evidence="2">Uncharacterized protein</fullName>
    </submittedName>
</protein>
<dbReference type="Proteomes" id="UP000471640">
    <property type="component" value="Unassembled WGS sequence"/>
</dbReference>